<name>A0A5B1M683_9ACTN</name>
<dbReference type="Proteomes" id="UP000324351">
    <property type="component" value="Unassembled WGS sequence"/>
</dbReference>
<dbReference type="EMBL" id="VUJW01000003">
    <property type="protein sequence ID" value="KAA1427180.1"/>
    <property type="molecule type" value="Genomic_DNA"/>
</dbReference>
<evidence type="ECO:0000256" key="1">
    <source>
        <dbReference type="SAM" id="Phobius"/>
    </source>
</evidence>
<feature type="transmembrane region" description="Helical" evidence="1">
    <location>
        <begin position="157"/>
        <end position="179"/>
    </location>
</feature>
<dbReference type="RefSeq" id="WP_149749548.1">
    <property type="nucleotide sequence ID" value="NZ_VUJW01000003.1"/>
</dbReference>
<feature type="transmembrane region" description="Helical" evidence="1">
    <location>
        <begin position="7"/>
        <end position="28"/>
    </location>
</feature>
<protein>
    <submittedName>
        <fullName evidence="2">Uncharacterized protein</fullName>
    </submittedName>
</protein>
<dbReference type="AlphaFoldDB" id="A0A5B1M683"/>
<proteinExistence type="predicted"/>
<feature type="transmembrane region" description="Helical" evidence="1">
    <location>
        <begin position="40"/>
        <end position="60"/>
    </location>
</feature>
<organism evidence="2 3">
    <name type="scientific">Nocardioides antri</name>
    <dbReference type="NCBI Taxonomy" id="2607659"/>
    <lineage>
        <taxon>Bacteria</taxon>
        <taxon>Bacillati</taxon>
        <taxon>Actinomycetota</taxon>
        <taxon>Actinomycetes</taxon>
        <taxon>Propionibacteriales</taxon>
        <taxon>Nocardioidaceae</taxon>
        <taxon>Nocardioides</taxon>
    </lineage>
</organism>
<gene>
    <name evidence="2" type="ORF">F0U47_06635</name>
</gene>
<keyword evidence="1" id="KW-0812">Transmembrane</keyword>
<sequence>MKDLRRVVVTLVIGSFTLAALMGIAVLLGAGGFGETQWRVLATTVAVGVTSVALLCHLGLAGRSHAWVGLLGAAVALVAFGSSLELIWGTADTFTLWSASGTIAATLAQVSLLLTVAARRDLDWLLVPTLAAAVLVAAMIVGPILNESAPDGDGYFRLLGVLAILDVLGTLVLIALAVFGRRPARVAATASGAGQVTLDVDAAVRDRVLAVAAARGTTPSEVVEEALASYPRR</sequence>
<reference evidence="2 3" key="1">
    <citation type="submission" date="2019-09" db="EMBL/GenBank/DDBJ databases">
        <title>Nocardioides panacisoli sp. nov., isolated from the soil of a ginseng field.</title>
        <authorList>
            <person name="Cho C."/>
        </authorList>
    </citation>
    <scope>NUCLEOTIDE SEQUENCE [LARGE SCALE GENOMIC DNA]</scope>
    <source>
        <strain evidence="2 3">BN140041</strain>
    </source>
</reference>
<evidence type="ECO:0000313" key="3">
    <source>
        <dbReference type="Proteomes" id="UP000324351"/>
    </source>
</evidence>
<reference evidence="2 3" key="2">
    <citation type="submission" date="2019-09" db="EMBL/GenBank/DDBJ databases">
        <authorList>
            <person name="Jin C."/>
        </authorList>
    </citation>
    <scope>NUCLEOTIDE SEQUENCE [LARGE SCALE GENOMIC DNA]</scope>
    <source>
        <strain evidence="2 3">BN140041</strain>
    </source>
</reference>
<comment type="caution">
    <text evidence="2">The sequence shown here is derived from an EMBL/GenBank/DDBJ whole genome shotgun (WGS) entry which is preliminary data.</text>
</comment>
<keyword evidence="1" id="KW-1133">Transmembrane helix</keyword>
<keyword evidence="3" id="KW-1185">Reference proteome</keyword>
<keyword evidence="1" id="KW-0472">Membrane</keyword>
<accession>A0A5B1M683</accession>
<evidence type="ECO:0000313" key="2">
    <source>
        <dbReference type="EMBL" id="KAA1427180.1"/>
    </source>
</evidence>
<feature type="transmembrane region" description="Helical" evidence="1">
    <location>
        <begin position="124"/>
        <end position="145"/>
    </location>
</feature>
<feature type="transmembrane region" description="Helical" evidence="1">
    <location>
        <begin position="67"/>
        <end position="88"/>
    </location>
</feature>
<feature type="transmembrane region" description="Helical" evidence="1">
    <location>
        <begin position="94"/>
        <end position="117"/>
    </location>
</feature>